<keyword evidence="3" id="KW-0804">Transcription</keyword>
<dbReference type="Proteomes" id="UP000192445">
    <property type="component" value="Chromosome"/>
</dbReference>
<organism evidence="6 7">
    <name type="scientific">Streptomyces violaceoruber</name>
    <dbReference type="NCBI Taxonomy" id="1935"/>
    <lineage>
        <taxon>Bacteria</taxon>
        <taxon>Bacillati</taxon>
        <taxon>Actinomycetota</taxon>
        <taxon>Actinomycetes</taxon>
        <taxon>Kitasatosporales</taxon>
        <taxon>Streptomycetaceae</taxon>
        <taxon>Streptomyces</taxon>
        <taxon>Streptomyces violaceoruber group</taxon>
    </lineage>
</organism>
<dbReference type="InterPro" id="IPR050109">
    <property type="entry name" value="HTH-type_TetR-like_transc_reg"/>
</dbReference>
<evidence type="ECO:0000256" key="2">
    <source>
        <dbReference type="ARBA" id="ARBA00023125"/>
    </source>
</evidence>
<dbReference type="GeneID" id="63982821"/>
<dbReference type="STRING" id="1935.B1H20_25285"/>
<dbReference type="SUPFAM" id="SSF46689">
    <property type="entry name" value="Homeodomain-like"/>
    <property type="match status" value="1"/>
</dbReference>
<accession>A0A1V0UGR9</accession>
<dbReference type="PANTHER" id="PTHR30055">
    <property type="entry name" value="HTH-TYPE TRANSCRIPTIONAL REGULATOR RUTR"/>
    <property type="match status" value="1"/>
</dbReference>
<sequence length="213" mass="23614">MAEGLRERKKRQVKQRISDMATGLFLEHGFVTVTVADVAELADVSVNTVYNYFPAKEDLFLDRMKDVTQRVARYVRARDPGESAAEAVLREIRAAVVSVSPEFGLMDGFADFMRVIEDAPTLKARLWYLQQEVLQSVVATLREDTGAGEDDPLPLLVGGQIAWIESALVGYVSQEMMKGRKAVDVSHDALGVLDEIEGLLGRQVLNYARRAAV</sequence>
<dbReference type="PANTHER" id="PTHR30055:SF234">
    <property type="entry name" value="HTH-TYPE TRANSCRIPTIONAL REGULATOR BETI"/>
    <property type="match status" value="1"/>
</dbReference>
<name>A0A1V0UGR9_STRVN</name>
<dbReference type="InterPro" id="IPR009057">
    <property type="entry name" value="Homeodomain-like_sf"/>
</dbReference>
<dbReference type="GO" id="GO:0000976">
    <property type="term" value="F:transcription cis-regulatory region binding"/>
    <property type="evidence" value="ECO:0007669"/>
    <property type="project" value="TreeGrafter"/>
</dbReference>
<dbReference type="KEGG" id="svu:B1H20_25285"/>
<evidence type="ECO:0000256" key="1">
    <source>
        <dbReference type="ARBA" id="ARBA00023015"/>
    </source>
</evidence>
<dbReference type="InterPro" id="IPR001647">
    <property type="entry name" value="HTH_TetR"/>
</dbReference>
<dbReference type="GO" id="GO:0003700">
    <property type="term" value="F:DNA-binding transcription factor activity"/>
    <property type="evidence" value="ECO:0007669"/>
    <property type="project" value="TreeGrafter"/>
</dbReference>
<feature type="DNA-binding region" description="H-T-H motif" evidence="4">
    <location>
        <begin position="34"/>
        <end position="53"/>
    </location>
</feature>
<proteinExistence type="predicted"/>
<dbReference type="PROSITE" id="PS50977">
    <property type="entry name" value="HTH_TETR_2"/>
    <property type="match status" value="1"/>
</dbReference>
<protein>
    <submittedName>
        <fullName evidence="6">TetR family transcriptional regulator</fullName>
    </submittedName>
</protein>
<keyword evidence="2 4" id="KW-0238">DNA-binding</keyword>
<keyword evidence="1" id="KW-0805">Transcription regulation</keyword>
<dbReference type="AlphaFoldDB" id="A0A1V0UGR9"/>
<dbReference type="PRINTS" id="PR00455">
    <property type="entry name" value="HTHTETR"/>
</dbReference>
<dbReference type="RefSeq" id="WP_030117664.1">
    <property type="nucleotide sequence ID" value="NZ_CP020570.1"/>
</dbReference>
<evidence type="ECO:0000259" key="5">
    <source>
        <dbReference type="PROSITE" id="PS50977"/>
    </source>
</evidence>
<dbReference type="OrthoDB" id="155497at2"/>
<evidence type="ECO:0000313" key="6">
    <source>
        <dbReference type="EMBL" id="ARF64327.1"/>
    </source>
</evidence>
<gene>
    <name evidence="6" type="ORF">B1H20_25285</name>
</gene>
<evidence type="ECO:0000313" key="7">
    <source>
        <dbReference type="Proteomes" id="UP000192445"/>
    </source>
</evidence>
<reference evidence="6 7" key="1">
    <citation type="submission" date="2017-03" db="EMBL/GenBank/DDBJ databases">
        <title>Complete Genome Sequence of a natural compounds producer, Streptomyces violaceus S21.</title>
        <authorList>
            <person name="Zhong C."/>
            <person name="Zhao Z."/>
            <person name="Fu J."/>
            <person name="Zong G."/>
            <person name="Qin R."/>
            <person name="Cao G."/>
        </authorList>
    </citation>
    <scope>NUCLEOTIDE SEQUENCE [LARGE SCALE GENOMIC DNA]</scope>
    <source>
        <strain evidence="6 7">S21</strain>
    </source>
</reference>
<evidence type="ECO:0000256" key="3">
    <source>
        <dbReference type="ARBA" id="ARBA00023163"/>
    </source>
</evidence>
<evidence type="ECO:0000256" key="4">
    <source>
        <dbReference type="PROSITE-ProRule" id="PRU00335"/>
    </source>
</evidence>
<dbReference type="EMBL" id="CP020570">
    <property type="protein sequence ID" value="ARF64327.1"/>
    <property type="molecule type" value="Genomic_DNA"/>
</dbReference>
<feature type="domain" description="HTH tetR-type" evidence="5">
    <location>
        <begin position="11"/>
        <end position="71"/>
    </location>
</feature>
<dbReference type="Gene3D" id="1.10.357.10">
    <property type="entry name" value="Tetracycline Repressor, domain 2"/>
    <property type="match status" value="1"/>
</dbReference>
<dbReference type="Pfam" id="PF00440">
    <property type="entry name" value="TetR_N"/>
    <property type="match status" value="1"/>
</dbReference>